<proteinExistence type="predicted"/>
<evidence type="ECO:0000313" key="1">
    <source>
        <dbReference type="EMBL" id="ACO30705.1"/>
    </source>
</evidence>
<organism evidence="1 2">
    <name type="scientific">Bacillus cereus (strain 03BB102)</name>
    <dbReference type="NCBI Taxonomy" id="572264"/>
    <lineage>
        <taxon>Bacteria</taxon>
        <taxon>Bacillati</taxon>
        <taxon>Bacillota</taxon>
        <taxon>Bacilli</taxon>
        <taxon>Bacillales</taxon>
        <taxon>Bacillaceae</taxon>
        <taxon>Bacillus</taxon>
        <taxon>Bacillus cereus group</taxon>
    </lineage>
</organism>
<gene>
    <name evidence="1" type="ordered locus">BCA_5257</name>
</gene>
<dbReference type="EMBL" id="CP001407">
    <property type="protein sequence ID" value="ACO30705.1"/>
    <property type="molecule type" value="Genomic_DNA"/>
</dbReference>
<name>A0A158RTF4_BACC3</name>
<reference evidence="1 2" key="1">
    <citation type="submission" date="2009-02" db="EMBL/GenBank/DDBJ databases">
        <title>Genome sequence of Bacillus cereus 03BB102.</title>
        <authorList>
            <person name="Dodson R.J."/>
            <person name="Jackson P."/>
            <person name="Munk A.C."/>
            <person name="Brettin T."/>
            <person name="Bruce D."/>
            <person name="Detter C."/>
            <person name="Tapia R."/>
            <person name="Han C."/>
            <person name="Sutton G."/>
            <person name="Sims D."/>
        </authorList>
    </citation>
    <scope>NUCLEOTIDE SEQUENCE [LARGE SCALE GENOMIC DNA]</scope>
    <source>
        <strain evidence="1 2">03BB102</strain>
    </source>
</reference>
<sequence length="258" mass="29053">MKTSKNLIQEASKIKGDFTGKVLGMQKLFRENQEKIRSNDMLTAKGQLAQIDKLKRKHEVAMICMIEEEKAAHDRLISEARTLAERDLYKEPSKVDKNKETIFNAKMKELKGRVLFAANPTRATEFLAQMVEAADHPTLARSIQDEFFTLGQTVLQSAGGNVEASHKIRQALANTHNKLVRATQVEGAGEAFEVLQTIESIENGAFVDTAKYGAAFNEFSKYLSEYANDTETYKNVHRDRILQVQMEHSDMQGALITQ</sequence>
<evidence type="ECO:0000313" key="2">
    <source>
        <dbReference type="Proteomes" id="UP000002210"/>
    </source>
</evidence>
<dbReference type="Proteomes" id="UP000002210">
    <property type="component" value="Chromosome"/>
</dbReference>
<accession>A0A158RTF4</accession>
<dbReference type="PATRIC" id="fig|572264.18.peg.5180"/>
<protein>
    <submittedName>
        <fullName evidence="1">Uncharacterized protein</fullName>
    </submittedName>
</protein>
<dbReference type="KEGG" id="bcx:BCA_5257"/>
<dbReference type="AlphaFoldDB" id="A0A158RTF4"/>